<organism evidence="6 7">
    <name type="scientific">Panicum miliaceum</name>
    <name type="common">Proso millet</name>
    <name type="synonym">Broomcorn millet</name>
    <dbReference type="NCBI Taxonomy" id="4540"/>
    <lineage>
        <taxon>Eukaryota</taxon>
        <taxon>Viridiplantae</taxon>
        <taxon>Streptophyta</taxon>
        <taxon>Embryophyta</taxon>
        <taxon>Tracheophyta</taxon>
        <taxon>Spermatophyta</taxon>
        <taxon>Magnoliopsida</taxon>
        <taxon>Liliopsida</taxon>
        <taxon>Poales</taxon>
        <taxon>Poaceae</taxon>
        <taxon>PACMAD clade</taxon>
        <taxon>Panicoideae</taxon>
        <taxon>Panicodae</taxon>
        <taxon>Paniceae</taxon>
        <taxon>Panicinae</taxon>
        <taxon>Panicum</taxon>
        <taxon>Panicum sect. Panicum</taxon>
    </lineage>
</organism>
<protein>
    <recommendedName>
        <fullName evidence="4">Alkaline/neutral invertase</fullName>
        <ecNumber evidence="4">3.2.1.26</ecNumber>
    </recommendedName>
</protein>
<dbReference type="GO" id="GO:0005987">
    <property type="term" value="P:sucrose catabolic process"/>
    <property type="evidence" value="ECO:0007669"/>
    <property type="project" value="TreeGrafter"/>
</dbReference>
<dbReference type="OrthoDB" id="1926161at2759"/>
<evidence type="ECO:0000256" key="3">
    <source>
        <dbReference type="ARBA" id="ARBA00023295"/>
    </source>
</evidence>
<dbReference type="GO" id="GO:0004575">
    <property type="term" value="F:sucrose alpha-glucosidase activity"/>
    <property type="evidence" value="ECO:0007669"/>
    <property type="project" value="TreeGrafter"/>
</dbReference>
<keyword evidence="2 4" id="KW-0119">Carbohydrate metabolism</keyword>
<evidence type="ECO:0000256" key="4">
    <source>
        <dbReference type="RuleBase" id="RU367047"/>
    </source>
</evidence>
<dbReference type="EMBL" id="PQIB02000001">
    <property type="protein sequence ID" value="RLN40419.1"/>
    <property type="molecule type" value="Genomic_DNA"/>
</dbReference>
<dbReference type="PANTHER" id="PTHR31916">
    <property type="match status" value="1"/>
</dbReference>
<dbReference type="STRING" id="4540.A0A3L6TJH4"/>
<evidence type="ECO:0000256" key="2">
    <source>
        <dbReference type="ARBA" id="ARBA00023277"/>
    </source>
</evidence>
<evidence type="ECO:0000256" key="1">
    <source>
        <dbReference type="ARBA" id="ARBA00022801"/>
    </source>
</evidence>
<evidence type="ECO:0000256" key="5">
    <source>
        <dbReference type="SAM" id="MobiDB-lite"/>
    </source>
</evidence>
<accession>A0A3L6TJH4</accession>
<dbReference type="AlphaFoldDB" id="A0A3L6TJH4"/>
<gene>
    <name evidence="6" type="ORF">C2845_PM01G13280</name>
</gene>
<sequence>MAAAAISHLRRGAQRHALLCLSLSRRRFSSSAASPLAAAARRLLSTTVDAGTSSSGEHYKPPPFDPFRAATLSPPAPPLESPPIEDDPPSSPPPPDEAVASEAAHEQATLACQEVELEGLKAGVEAVKSREESPEEKEAWWLLGRAVVNYCGSAVGTLAANDPSTSQMLNYDQVFIRDFVPSAIAFLLKGESEIVKNFLLHTLQLQSLEKNNDSL</sequence>
<dbReference type="GO" id="GO:0005739">
    <property type="term" value="C:mitochondrion"/>
    <property type="evidence" value="ECO:0007669"/>
    <property type="project" value="TreeGrafter"/>
</dbReference>
<comment type="similarity">
    <text evidence="4">Belongs to the glycosyl hydrolase 100 family.</text>
</comment>
<keyword evidence="7" id="KW-1185">Reference proteome</keyword>
<evidence type="ECO:0000313" key="7">
    <source>
        <dbReference type="Proteomes" id="UP000275267"/>
    </source>
</evidence>
<dbReference type="InterPro" id="IPR024746">
    <property type="entry name" value="Glyco_hydro_100"/>
</dbReference>
<dbReference type="SUPFAM" id="SSF48208">
    <property type="entry name" value="Six-hairpin glycosidases"/>
    <property type="match status" value="1"/>
</dbReference>
<keyword evidence="3 4" id="KW-0326">Glycosidase</keyword>
<dbReference type="Pfam" id="PF12899">
    <property type="entry name" value="Glyco_hydro_100"/>
    <property type="match status" value="1"/>
</dbReference>
<name>A0A3L6TJH4_PANMI</name>
<dbReference type="GO" id="GO:0033926">
    <property type="term" value="F:endo-alpha-N-acetylgalactosaminidase activity"/>
    <property type="evidence" value="ECO:0007669"/>
    <property type="project" value="UniProtKB-UniRule"/>
</dbReference>
<reference evidence="7" key="1">
    <citation type="journal article" date="2019" name="Nat. Commun.">
        <title>The genome of broomcorn millet.</title>
        <authorList>
            <person name="Zou C."/>
            <person name="Miki D."/>
            <person name="Li D."/>
            <person name="Tang Q."/>
            <person name="Xiao L."/>
            <person name="Rajput S."/>
            <person name="Deng P."/>
            <person name="Jia W."/>
            <person name="Huang R."/>
            <person name="Zhang M."/>
            <person name="Sun Y."/>
            <person name="Hu J."/>
            <person name="Fu X."/>
            <person name="Schnable P.S."/>
            <person name="Li F."/>
            <person name="Zhang H."/>
            <person name="Feng B."/>
            <person name="Zhu X."/>
            <person name="Liu R."/>
            <person name="Schnable J.C."/>
            <person name="Zhu J.-K."/>
            <person name="Zhang H."/>
        </authorList>
    </citation>
    <scope>NUCLEOTIDE SEQUENCE [LARGE SCALE GENOMIC DNA]</scope>
</reference>
<dbReference type="Proteomes" id="UP000275267">
    <property type="component" value="Unassembled WGS sequence"/>
</dbReference>
<comment type="caution">
    <text evidence="6">The sequence shown here is derived from an EMBL/GenBank/DDBJ whole genome shotgun (WGS) entry which is preliminary data.</text>
</comment>
<dbReference type="InterPro" id="IPR008928">
    <property type="entry name" value="6-hairpin_glycosidase_sf"/>
</dbReference>
<feature type="region of interest" description="Disordered" evidence="5">
    <location>
        <begin position="49"/>
        <end position="105"/>
    </location>
</feature>
<comment type="function">
    <text evidence="4">Invertase that cleaves sucrose into glucose and fructose.</text>
</comment>
<dbReference type="PANTHER" id="PTHR31916:SF60">
    <property type="entry name" value="NEUTRAL_ALKALINE INVERTASE 1, MITOCHONDRIAL"/>
    <property type="match status" value="1"/>
</dbReference>
<comment type="catalytic activity">
    <reaction evidence="4">
        <text>Hydrolysis of terminal non-reducing beta-D-fructofuranoside residues in beta-D-fructofuranosides.</text>
        <dbReference type="EC" id="3.2.1.26"/>
    </reaction>
</comment>
<keyword evidence="1 4" id="KW-0378">Hydrolase</keyword>
<evidence type="ECO:0000313" key="6">
    <source>
        <dbReference type="EMBL" id="RLN40419.1"/>
    </source>
</evidence>
<dbReference type="EC" id="3.2.1.26" evidence="4"/>
<proteinExistence type="inferred from homology"/>